<accession>A0A2J6SDM2</accession>
<dbReference type="InterPro" id="IPR036291">
    <property type="entry name" value="NAD(P)-bd_dom_sf"/>
</dbReference>
<protein>
    <submittedName>
        <fullName evidence="4">Putative NAD dependent epimerase/dehydratase</fullName>
    </submittedName>
</protein>
<keyword evidence="1" id="KW-0560">Oxidoreductase</keyword>
<feature type="domain" description="NAD-dependent epimerase/dehydratase" evidence="3">
    <location>
        <begin position="9"/>
        <end position="257"/>
    </location>
</feature>
<keyword evidence="5" id="KW-1185">Reference proteome</keyword>
<reference evidence="4 5" key="1">
    <citation type="submission" date="2016-04" db="EMBL/GenBank/DDBJ databases">
        <title>A degradative enzymes factory behind the ericoid mycorrhizal symbiosis.</title>
        <authorList>
            <consortium name="DOE Joint Genome Institute"/>
            <person name="Martino E."/>
            <person name="Morin E."/>
            <person name="Grelet G."/>
            <person name="Kuo A."/>
            <person name="Kohler A."/>
            <person name="Daghino S."/>
            <person name="Barry K."/>
            <person name="Choi C."/>
            <person name="Cichocki N."/>
            <person name="Clum A."/>
            <person name="Copeland A."/>
            <person name="Hainaut M."/>
            <person name="Haridas S."/>
            <person name="Labutti K."/>
            <person name="Lindquist E."/>
            <person name="Lipzen A."/>
            <person name="Khouja H.-R."/>
            <person name="Murat C."/>
            <person name="Ohm R."/>
            <person name="Olson A."/>
            <person name="Spatafora J."/>
            <person name="Veneault-Fourrey C."/>
            <person name="Henrissat B."/>
            <person name="Grigoriev I."/>
            <person name="Martin F."/>
            <person name="Perotto S."/>
        </authorList>
    </citation>
    <scope>NUCLEOTIDE SEQUENCE [LARGE SCALE GENOMIC DNA]</scope>
    <source>
        <strain evidence="4 5">F</strain>
    </source>
</reference>
<sequence length="352" mass="38036">MATPSSTTVLVTGGSGFIANYVILALLSGGYTVKTTIRNLSREAEVRSYLTNGGATPTQLERLSFITASLDSDAGWAEAVKGCTYVHHVASPFPAELPKHEDDIIIPAREGTVRVLKAASAAGVKRTVLTSSFGAVAYGQPPREEPWTEDDWTVVDNPKYPVTSYMKSKAIAEKAAWAFVNSEENASKMELVVILPLLVFGPVLGKDISTSLELIKILMDGSMPGCPRLNYILVDVRDVASLNLLAMTTPSAAGQRYIAGNDDGPFSLLQIANIIRDKRPGVGKKPPGFEIPNFVVYLLSRFDKKVRQILPDLGWVPKARNSKAKGELGWKARGTEEVVVDTVDSLVKYGVV</sequence>
<dbReference type="Pfam" id="PF01370">
    <property type="entry name" value="Epimerase"/>
    <property type="match status" value="1"/>
</dbReference>
<dbReference type="PANTHER" id="PTHR10366">
    <property type="entry name" value="NAD DEPENDENT EPIMERASE/DEHYDRATASE"/>
    <property type="match status" value="1"/>
</dbReference>
<dbReference type="PANTHER" id="PTHR10366:SF564">
    <property type="entry name" value="STEROL-4-ALPHA-CARBOXYLATE 3-DEHYDROGENASE, DECARBOXYLATING"/>
    <property type="match status" value="1"/>
</dbReference>
<dbReference type="OrthoDB" id="2735536at2759"/>
<comment type="similarity">
    <text evidence="2">Belongs to the NAD(P)-dependent epimerase/dehydratase family. Dihydroflavonol-4-reductase subfamily.</text>
</comment>
<evidence type="ECO:0000313" key="4">
    <source>
        <dbReference type="EMBL" id="PMD48860.1"/>
    </source>
</evidence>
<evidence type="ECO:0000256" key="1">
    <source>
        <dbReference type="ARBA" id="ARBA00023002"/>
    </source>
</evidence>
<evidence type="ECO:0000313" key="5">
    <source>
        <dbReference type="Proteomes" id="UP000235786"/>
    </source>
</evidence>
<dbReference type="STRING" id="1149755.A0A2J6SDM2"/>
<dbReference type="FunFam" id="3.40.50.720:FF:000336">
    <property type="entry name" value="Aldehyde reductase"/>
    <property type="match status" value="1"/>
</dbReference>
<organism evidence="4 5">
    <name type="scientific">Hyaloscypha variabilis (strain UAMH 11265 / GT02V1 / F)</name>
    <name type="common">Meliniomyces variabilis</name>
    <dbReference type="NCBI Taxonomy" id="1149755"/>
    <lineage>
        <taxon>Eukaryota</taxon>
        <taxon>Fungi</taxon>
        <taxon>Dikarya</taxon>
        <taxon>Ascomycota</taxon>
        <taxon>Pezizomycotina</taxon>
        <taxon>Leotiomycetes</taxon>
        <taxon>Helotiales</taxon>
        <taxon>Hyaloscyphaceae</taxon>
        <taxon>Hyaloscypha</taxon>
        <taxon>Hyaloscypha variabilis</taxon>
    </lineage>
</organism>
<dbReference type="Gene3D" id="3.40.50.720">
    <property type="entry name" value="NAD(P)-binding Rossmann-like Domain"/>
    <property type="match status" value="1"/>
</dbReference>
<dbReference type="EMBL" id="KZ613937">
    <property type="protein sequence ID" value="PMD48860.1"/>
    <property type="molecule type" value="Genomic_DNA"/>
</dbReference>
<dbReference type="InterPro" id="IPR001509">
    <property type="entry name" value="Epimerase_deHydtase"/>
</dbReference>
<dbReference type="AlphaFoldDB" id="A0A2J6SDM2"/>
<name>A0A2J6SDM2_HYAVF</name>
<evidence type="ECO:0000256" key="2">
    <source>
        <dbReference type="ARBA" id="ARBA00023445"/>
    </source>
</evidence>
<gene>
    <name evidence="4" type="ORF">L207DRAFT_505882</name>
</gene>
<evidence type="ECO:0000259" key="3">
    <source>
        <dbReference type="Pfam" id="PF01370"/>
    </source>
</evidence>
<dbReference type="CDD" id="cd05227">
    <property type="entry name" value="AR_SDR_e"/>
    <property type="match status" value="1"/>
</dbReference>
<proteinExistence type="inferred from homology"/>
<dbReference type="Proteomes" id="UP000235786">
    <property type="component" value="Unassembled WGS sequence"/>
</dbReference>
<dbReference type="SUPFAM" id="SSF51735">
    <property type="entry name" value="NAD(P)-binding Rossmann-fold domains"/>
    <property type="match status" value="1"/>
</dbReference>
<dbReference type="GO" id="GO:0016616">
    <property type="term" value="F:oxidoreductase activity, acting on the CH-OH group of donors, NAD or NADP as acceptor"/>
    <property type="evidence" value="ECO:0007669"/>
    <property type="project" value="TreeGrafter"/>
</dbReference>
<dbReference type="InterPro" id="IPR050425">
    <property type="entry name" value="NAD(P)_dehydrat-like"/>
</dbReference>